<keyword evidence="2" id="KW-1185">Reference proteome</keyword>
<accession>A0BWD1</accession>
<sequence length="123" mass="14460">MDCCFIICPCCQIQVGFLNCCTCHKQYEWLQCNGLPVACPICVNVSVYGYFKQIKLDTYYQSDEDVALHRNCYKNYKRMYYHCQCCDGYFCTCVQDISTKTISEKQLKKKIVLHPCPLFKRKV</sequence>
<proteinExistence type="predicted"/>
<evidence type="ECO:0008006" key="3">
    <source>
        <dbReference type="Google" id="ProtNLM"/>
    </source>
</evidence>
<organism evidence="1 2">
    <name type="scientific">Paramecium tetraurelia</name>
    <dbReference type="NCBI Taxonomy" id="5888"/>
    <lineage>
        <taxon>Eukaryota</taxon>
        <taxon>Sar</taxon>
        <taxon>Alveolata</taxon>
        <taxon>Ciliophora</taxon>
        <taxon>Intramacronucleata</taxon>
        <taxon>Oligohymenophorea</taxon>
        <taxon>Peniculida</taxon>
        <taxon>Parameciidae</taxon>
        <taxon>Paramecium</taxon>
    </lineage>
</organism>
<gene>
    <name evidence="1" type="ORF">GSPATT00032700001</name>
</gene>
<dbReference type="Proteomes" id="UP000000600">
    <property type="component" value="Unassembled WGS sequence"/>
</dbReference>
<protein>
    <recommendedName>
        <fullName evidence="3">RING-type domain-containing protein</fullName>
    </recommendedName>
</protein>
<name>A0BWD1_PARTE</name>
<evidence type="ECO:0000313" key="2">
    <source>
        <dbReference type="Proteomes" id="UP000000600"/>
    </source>
</evidence>
<dbReference type="RefSeq" id="XP_001430246.1">
    <property type="nucleotide sequence ID" value="XM_001430209.1"/>
</dbReference>
<evidence type="ECO:0000313" key="1">
    <source>
        <dbReference type="EMBL" id="CAK62848.1"/>
    </source>
</evidence>
<dbReference type="InParanoid" id="A0BWD1"/>
<dbReference type="GeneID" id="5016030"/>
<dbReference type="AlphaFoldDB" id="A0BWD1"/>
<dbReference type="KEGG" id="ptm:GSPATT00032700001"/>
<dbReference type="EMBL" id="CT868021">
    <property type="protein sequence ID" value="CAK62848.1"/>
    <property type="molecule type" value="Genomic_DNA"/>
</dbReference>
<dbReference type="HOGENOM" id="CLU_2255379_0_0_1"/>
<reference evidence="1 2" key="1">
    <citation type="journal article" date="2006" name="Nature">
        <title>Global trends of whole-genome duplications revealed by the ciliate Paramecium tetraurelia.</title>
        <authorList>
            <consortium name="Genoscope"/>
            <person name="Aury J.-M."/>
            <person name="Jaillon O."/>
            <person name="Duret L."/>
            <person name="Noel B."/>
            <person name="Jubin C."/>
            <person name="Porcel B.M."/>
            <person name="Segurens B."/>
            <person name="Daubin V."/>
            <person name="Anthouard V."/>
            <person name="Aiach N."/>
            <person name="Arnaiz O."/>
            <person name="Billaut A."/>
            <person name="Beisson J."/>
            <person name="Blanc I."/>
            <person name="Bouhouche K."/>
            <person name="Camara F."/>
            <person name="Duharcourt S."/>
            <person name="Guigo R."/>
            <person name="Gogendeau D."/>
            <person name="Katinka M."/>
            <person name="Keller A.-M."/>
            <person name="Kissmehl R."/>
            <person name="Klotz C."/>
            <person name="Koll F."/>
            <person name="Le Moue A."/>
            <person name="Lepere C."/>
            <person name="Malinsky S."/>
            <person name="Nowacki M."/>
            <person name="Nowak J.K."/>
            <person name="Plattner H."/>
            <person name="Poulain J."/>
            <person name="Ruiz F."/>
            <person name="Serrano V."/>
            <person name="Zagulski M."/>
            <person name="Dessen P."/>
            <person name="Betermier M."/>
            <person name="Weissenbach J."/>
            <person name="Scarpelli C."/>
            <person name="Schachter V."/>
            <person name="Sperling L."/>
            <person name="Meyer E."/>
            <person name="Cohen J."/>
            <person name="Wincker P."/>
        </authorList>
    </citation>
    <scope>NUCLEOTIDE SEQUENCE [LARGE SCALE GENOMIC DNA]</scope>
    <source>
        <strain evidence="1 2">Stock d4-2</strain>
    </source>
</reference>